<evidence type="ECO:0000256" key="6">
    <source>
        <dbReference type="PIRNR" id="PIRNR018267"/>
    </source>
</evidence>
<gene>
    <name evidence="8" type="ordered locus">Runsl_1969</name>
</gene>
<dbReference type="GO" id="GO:0016787">
    <property type="term" value="F:hydrolase activity"/>
    <property type="evidence" value="ECO:0007669"/>
    <property type="project" value="UniProtKB-KW"/>
</dbReference>
<evidence type="ECO:0000256" key="3">
    <source>
        <dbReference type="ARBA" id="ARBA00022763"/>
    </source>
</evidence>
<dbReference type="AlphaFoldDB" id="A0A7U3ZJL0"/>
<dbReference type="GO" id="GO:0004519">
    <property type="term" value="F:endonuclease activity"/>
    <property type="evidence" value="ECO:0007669"/>
    <property type="project" value="UniProtKB-KW"/>
</dbReference>
<dbReference type="Pfam" id="PF03852">
    <property type="entry name" value="Vsr"/>
    <property type="match status" value="1"/>
</dbReference>
<comment type="similarity">
    <text evidence="6">Belongs to the vsr family.</text>
</comment>
<protein>
    <recommendedName>
        <fullName evidence="6">Very short patch repair endonuclease</fullName>
        <ecNumber evidence="6">3.1.-.-</ecNumber>
    </recommendedName>
</protein>
<keyword evidence="1 6" id="KW-0540">Nuclease</keyword>
<evidence type="ECO:0000313" key="9">
    <source>
        <dbReference type="Proteomes" id="UP000000493"/>
    </source>
</evidence>
<evidence type="ECO:0000256" key="4">
    <source>
        <dbReference type="ARBA" id="ARBA00022801"/>
    </source>
</evidence>
<dbReference type="CDD" id="cd00221">
    <property type="entry name" value="Vsr"/>
    <property type="match status" value="1"/>
</dbReference>
<comment type="function">
    <text evidence="6">May nick specific sequences that contain T:G mispairs resulting from m5C-deamination.</text>
</comment>
<evidence type="ECO:0000256" key="5">
    <source>
        <dbReference type="ARBA" id="ARBA00023204"/>
    </source>
</evidence>
<keyword evidence="9" id="KW-1185">Reference proteome</keyword>
<organism evidence="8 9">
    <name type="scientific">Runella slithyformis (strain ATCC 29530 / DSM 19594 / LMG 11500 / NCIMB 11436 / LSU 4)</name>
    <dbReference type="NCBI Taxonomy" id="761193"/>
    <lineage>
        <taxon>Bacteria</taxon>
        <taxon>Pseudomonadati</taxon>
        <taxon>Bacteroidota</taxon>
        <taxon>Cytophagia</taxon>
        <taxon>Cytophagales</taxon>
        <taxon>Spirosomataceae</taxon>
        <taxon>Runella</taxon>
    </lineage>
</organism>
<dbReference type="InterPro" id="IPR011335">
    <property type="entry name" value="Restrct_endonuc-II-like"/>
</dbReference>
<dbReference type="RefSeq" id="WP_013927699.1">
    <property type="nucleotide sequence ID" value="NC_015703.1"/>
</dbReference>
<dbReference type="KEGG" id="rsi:Runsl_1969"/>
<dbReference type="SUPFAM" id="SSF52980">
    <property type="entry name" value="Restriction endonuclease-like"/>
    <property type="match status" value="1"/>
</dbReference>
<dbReference type="Gene3D" id="3.40.960.10">
    <property type="entry name" value="VSR Endonuclease"/>
    <property type="match status" value="1"/>
</dbReference>
<keyword evidence="4 6" id="KW-0378">Hydrolase</keyword>
<proteinExistence type="inferred from homology"/>
<keyword evidence="3 6" id="KW-0227">DNA damage</keyword>
<dbReference type="GO" id="GO:0006298">
    <property type="term" value="P:mismatch repair"/>
    <property type="evidence" value="ECO:0007669"/>
    <property type="project" value="UniProtKB-UniRule"/>
</dbReference>
<evidence type="ECO:0000256" key="7">
    <source>
        <dbReference type="SAM" id="MobiDB-lite"/>
    </source>
</evidence>
<dbReference type="PIRSF" id="PIRSF018267">
    <property type="entry name" value="VSR_endonuc"/>
    <property type="match status" value="1"/>
</dbReference>
<dbReference type="InterPro" id="IPR004603">
    <property type="entry name" value="DNA_mismatch_endonuc_vsr"/>
</dbReference>
<evidence type="ECO:0000256" key="1">
    <source>
        <dbReference type="ARBA" id="ARBA00022722"/>
    </source>
</evidence>
<name>A0A7U3ZJL0_RUNSL</name>
<dbReference type="NCBIfam" id="TIGR00632">
    <property type="entry name" value="vsr"/>
    <property type="match status" value="1"/>
</dbReference>
<feature type="region of interest" description="Disordered" evidence="7">
    <location>
        <begin position="1"/>
        <end position="20"/>
    </location>
</feature>
<sequence length="144" mass="17083">MADKHTPQQRSYNMSQVKSKNTKPELMVRKFLFSQGFRYRLHDKKLPGKPDMVLPKYKTVIFVHGCFFHGHEGCKYATIPQTRTEWWQEKINGNRRRDGENEARLSALGWRIITLYECELKPAQREQTLQRLGFRVADRSEALR</sequence>
<reference evidence="9" key="1">
    <citation type="submission" date="2011-06" db="EMBL/GenBank/DDBJ databases">
        <title>The complete genome of chromosome of Runella slithyformis DSM 19594.</title>
        <authorList>
            <consortium name="US DOE Joint Genome Institute (JGI-PGF)"/>
            <person name="Lucas S."/>
            <person name="Han J."/>
            <person name="Lapidus A."/>
            <person name="Bruce D."/>
            <person name="Goodwin L."/>
            <person name="Pitluck S."/>
            <person name="Peters L."/>
            <person name="Kyrpides N."/>
            <person name="Mavromatis K."/>
            <person name="Ivanova N."/>
            <person name="Ovchinnikova G."/>
            <person name="Zhang X."/>
            <person name="Misra M."/>
            <person name="Detter J.C."/>
            <person name="Tapia R."/>
            <person name="Han C."/>
            <person name="Land M."/>
            <person name="Hauser L."/>
            <person name="Markowitz V."/>
            <person name="Cheng J.-F."/>
            <person name="Hugenholtz P."/>
            <person name="Woyke T."/>
            <person name="Wu D."/>
            <person name="Tindall B."/>
            <person name="Faehrich R."/>
            <person name="Brambilla E."/>
            <person name="Klenk H.-P."/>
            <person name="Eisen J.A."/>
        </authorList>
    </citation>
    <scope>NUCLEOTIDE SEQUENCE [LARGE SCALE GENOMIC DNA]</scope>
    <source>
        <strain evidence="9">ATCC 29530 / DSM 19594 / LMG 11500 / NCIMB 11436 / LSU 4</strain>
    </source>
</reference>
<dbReference type="EC" id="3.1.-.-" evidence="6"/>
<keyword evidence="2 6" id="KW-0255">Endonuclease</keyword>
<dbReference type="Proteomes" id="UP000000493">
    <property type="component" value="Chromosome"/>
</dbReference>
<feature type="compositionally biased region" description="Polar residues" evidence="7">
    <location>
        <begin position="8"/>
        <end position="19"/>
    </location>
</feature>
<evidence type="ECO:0000256" key="2">
    <source>
        <dbReference type="ARBA" id="ARBA00022759"/>
    </source>
</evidence>
<reference evidence="8 9" key="2">
    <citation type="journal article" date="2012" name="Stand. Genomic Sci.">
        <title>Complete genome sequence of the aquatic bacterium Runella slithyformis type strain (LSU 4(T)).</title>
        <authorList>
            <person name="Copeland A."/>
            <person name="Zhang X."/>
            <person name="Misra M."/>
            <person name="Lapidus A."/>
            <person name="Nolan M."/>
            <person name="Lucas S."/>
            <person name="Deshpande S."/>
            <person name="Cheng J.F."/>
            <person name="Tapia R."/>
            <person name="Goodwin L.A."/>
            <person name="Pitluck S."/>
            <person name="Liolios K."/>
            <person name="Pagani I."/>
            <person name="Ivanova N."/>
            <person name="Mikhailova N."/>
            <person name="Pati A."/>
            <person name="Chen A."/>
            <person name="Palaniappan K."/>
            <person name="Land M."/>
            <person name="Hauser L."/>
            <person name="Pan C."/>
            <person name="Jeffries C.D."/>
            <person name="Detter J.C."/>
            <person name="Brambilla E.M."/>
            <person name="Rohde M."/>
            <person name="Djao O.D."/>
            <person name="Goker M."/>
            <person name="Sikorski J."/>
            <person name="Tindall B.J."/>
            <person name="Woyke T."/>
            <person name="Bristow J."/>
            <person name="Eisen J.A."/>
            <person name="Markowitz V."/>
            <person name="Hugenholtz P."/>
            <person name="Kyrpides N.C."/>
            <person name="Klenk H.P."/>
            <person name="Mavromatis K."/>
        </authorList>
    </citation>
    <scope>NUCLEOTIDE SEQUENCE [LARGE SCALE GENOMIC DNA]</scope>
    <source>
        <strain evidence="9">ATCC 29530 / DSM 19594 / LMG 11500 / NCIMB 11436 / LSU 4</strain>
    </source>
</reference>
<keyword evidence="5 6" id="KW-0234">DNA repair</keyword>
<dbReference type="EMBL" id="CP002859">
    <property type="protein sequence ID" value="AEI48387.1"/>
    <property type="molecule type" value="Genomic_DNA"/>
</dbReference>
<evidence type="ECO:0000313" key="8">
    <source>
        <dbReference type="EMBL" id="AEI48387.1"/>
    </source>
</evidence>
<accession>A0A7U3ZJL0</accession>